<protein>
    <submittedName>
        <fullName evidence="2">Uncharacterized protein</fullName>
    </submittedName>
</protein>
<gene>
    <name evidence="2" type="ORF">PM001_LOCUS17851</name>
</gene>
<name>A0AAV1UDN0_9STRA</name>
<sequence>MENPATASTLALDEIPRGARGSKRVALTTRSGGSPAGPSSSNDSGPSDSPMAAPTDTAQAHHTDGSPDEIMDEPISGSILPVDPPKYDDVPMDKPFPAAEPGSSPPRVDSRPTMADVLGQQEHLRRDHAEADAARRRVETHKPLASDIEWFERQYASGGDWSFIASRIDQARPYALPRANYDMVIATGRTLAKTPLQRIMVSLSGTHHRNDSLEDLYRSHEIGQISKLPEGDLRIKVKSKEVCLRLERTKVNILGGVYTFKEFDVPWWQVLHRHLQHGLGH</sequence>
<feature type="region of interest" description="Disordered" evidence="1">
    <location>
        <begin position="121"/>
        <end position="140"/>
    </location>
</feature>
<feature type="region of interest" description="Disordered" evidence="1">
    <location>
        <begin position="1"/>
        <end position="112"/>
    </location>
</feature>
<organism evidence="2 3">
    <name type="scientific">Peronospora matthiolae</name>
    <dbReference type="NCBI Taxonomy" id="2874970"/>
    <lineage>
        <taxon>Eukaryota</taxon>
        <taxon>Sar</taxon>
        <taxon>Stramenopiles</taxon>
        <taxon>Oomycota</taxon>
        <taxon>Peronosporomycetes</taxon>
        <taxon>Peronosporales</taxon>
        <taxon>Peronosporaceae</taxon>
        <taxon>Peronospora</taxon>
    </lineage>
</organism>
<comment type="caution">
    <text evidence="2">The sequence shown here is derived from an EMBL/GenBank/DDBJ whole genome shotgun (WGS) entry which is preliminary data.</text>
</comment>
<proteinExistence type="predicted"/>
<dbReference type="EMBL" id="CAKLBY020000190">
    <property type="protein sequence ID" value="CAK7932701.1"/>
    <property type="molecule type" value="Genomic_DNA"/>
</dbReference>
<evidence type="ECO:0000313" key="3">
    <source>
        <dbReference type="Proteomes" id="UP001162060"/>
    </source>
</evidence>
<evidence type="ECO:0000313" key="2">
    <source>
        <dbReference type="EMBL" id="CAK7932701.1"/>
    </source>
</evidence>
<dbReference type="AlphaFoldDB" id="A0AAV1UDN0"/>
<evidence type="ECO:0000256" key="1">
    <source>
        <dbReference type="SAM" id="MobiDB-lite"/>
    </source>
</evidence>
<feature type="compositionally biased region" description="Basic and acidic residues" evidence="1">
    <location>
        <begin position="122"/>
        <end position="140"/>
    </location>
</feature>
<dbReference type="Proteomes" id="UP001162060">
    <property type="component" value="Unassembled WGS sequence"/>
</dbReference>
<accession>A0AAV1UDN0</accession>
<reference evidence="2" key="1">
    <citation type="submission" date="2024-01" db="EMBL/GenBank/DDBJ databases">
        <authorList>
            <person name="Webb A."/>
        </authorList>
    </citation>
    <scope>NUCLEOTIDE SEQUENCE</scope>
    <source>
        <strain evidence="2">Pm1</strain>
    </source>
</reference>
<feature type="compositionally biased region" description="Low complexity" evidence="1">
    <location>
        <begin position="31"/>
        <end position="50"/>
    </location>
</feature>